<evidence type="ECO:0000256" key="7">
    <source>
        <dbReference type="ARBA" id="ARBA00023128"/>
    </source>
</evidence>
<dbReference type="AlphaFoldDB" id="A0A1E5R717"/>
<evidence type="ECO:0000256" key="8">
    <source>
        <dbReference type="ARBA" id="ARBA00023136"/>
    </source>
</evidence>
<accession>A0A1E5R717</accession>
<dbReference type="VEuPathDB" id="FungiDB:AWRI3580_g3734"/>
<proteinExistence type="inferred from homology"/>
<keyword evidence="3" id="KW-0813">Transport</keyword>
<evidence type="ECO:0000256" key="5">
    <source>
        <dbReference type="ARBA" id="ARBA00022781"/>
    </source>
</evidence>
<evidence type="ECO:0000256" key="10">
    <source>
        <dbReference type="SAM" id="Phobius"/>
    </source>
</evidence>
<dbReference type="GO" id="GO:0045259">
    <property type="term" value="C:proton-transporting ATP synthase complex"/>
    <property type="evidence" value="ECO:0007669"/>
    <property type="project" value="UniProtKB-KW"/>
</dbReference>
<keyword evidence="7" id="KW-0496">Mitochondrion</keyword>
<evidence type="ECO:0000256" key="4">
    <source>
        <dbReference type="ARBA" id="ARBA00022547"/>
    </source>
</evidence>
<sequence length="102" mass="11461">MSSILSKVTTTAKKIYVTEGLAPPSIAQFKQVYSLTFDALKTSWKSSDATYDRLVKVTTRQWLYYGLGALQVLGFFAIGEAIGRGKFVGYPIYLPKHEEEHH</sequence>
<comment type="similarity">
    <text evidence="2">Belongs to the ATPase g subunit family.</text>
</comment>
<protein>
    <submittedName>
        <fullName evidence="11">ATP synthase subunit g, mitochondrial</fullName>
    </submittedName>
</protein>
<dbReference type="GO" id="GO:0031966">
    <property type="term" value="C:mitochondrial membrane"/>
    <property type="evidence" value="ECO:0007669"/>
    <property type="project" value="UniProtKB-SubCell"/>
</dbReference>
<evidence type="ECO:0000256" key="2">
    <source>
        <dbReference type="ARBA" id="ARBA00005699"/>
    </source>
</evidence>
<evidence type="ECO:0000256" key="3">
    <source>
        <dbReference type="ARBA" id="ARBA00022448"/>
    </source>
</evidence>
<dbReference type="Pfam" id="PF04718">
    <property type="entry name" value="ATP-synt_G"/>
    <property type="match status" value="1"/>
</dbReference>
<reference evidence="12" key="1">
    <citation type="journal article" date="2016" name="Genome Announc.">
        <title>Genome sequences of three species of Hanseniaspora isolated from spontaneous wine fermentations.</title>
        <authorList>
            <person name="Sternes P.R."/>
            <person name="Lee D."/>
            <person name="Kutyna D.R."/>
            <person name="Borneman A.R."/>
        </authorList>
    </citation>
    <scope>NUCLEOTIDE SEQUENCE [LARGE SCALE GENOMIC DNA]</scope>
    <source>
        <strain evidence="12">AWRI3580</strain>
    </source>
</reference>
<keyword evidence="10" id="KW-1133">Transmembrane helix</keyword>
<comment type="subcellular location">
    <subcellularLocation>
        <location evidence="1">Mitochondrion membrane</location>
    </subcellularLocation>
</comment>
<dbReference type="STRING" id="29833.A0A1E5R717"/>
<gene>
    <name evidence="11" type="ORF">AWRI3580_g3734</name>
</gene>
<organism evidence="11 12">
    <name type="scientific">Hanseniaspora uvarum</name>
    <name type="common">Yeast</name>
    <name type="synonym">Kloeckera apiculata</name>
    <dbReference type="NCBI Taxonomy" id="29833"/>
    <lineage>
        <taxon>Eukaryota</taxon>
        <taxon>Fungi</taxon>
        <taxon>Dikarya</taxon>
        <taxon>Ascomycota</taxon>
        <taxon>Saccharomycotina</taxon>
        <taxon>Saccharomycetes</taxon>
        <taxon>Saccharomycodales</taxon>
        <taxon>Saccharomycodaceae</taxon>
        <taxon>Hanseniaspora</taxon>
    </lineage>
</organism>
<dbReference type="EMBL" id="LPNN01000009">
    <property type="protein sequence ID" value="OEJ82702.1"/>
    <property type="molecule type" value="Genomic_DNA"/>
</dbReference>
<keyword evidence="4" id="KW-0138">CF(0)</keyword>
<dbReference type="GO" id="GO:0015078">
    <property type="term" value="F:proton transmembrane transporter activity"/>
    <property type="evidence" value="ECO:0007669"/>
    <property type="project" value="InterPro"/>
</dbReference>
<keyword evidence="10" id="KW-0812">Transmembrane</keyword>
<evidence type="ECO:0000313" key="12">
    <source>
        <dbReference type="Proteomes" id="UP000095358"/>
    </source>
</evidence>
<evidence type="ECO:0000256" key="9">
    <source>
        <dbReference type="ARBA" id="ARBA00023310"/>
    </source>
</evidence>
<keyword evidence="6" id="KW-0406">Ion transport</keyword>
<evidence type="ECO:0000256" key="6">
    <source>
        <dbReference type="ARBA" id="ARBA00023065"/>
    </source>
</evidence>
<keyword evidence="8 10" id="KW-0472">Membrane</keyword>
<comment type="caution">
    <text evidence="11">The sequence shown here is derived from an EMBL/GenBank/DDBJ whole genome shotgun (WGS) entry which is preliminary data.</text>
</comment>
<dbReference type="Proteomes" id="UP000095358">
    <property type="component" value="Unassembled WGS sequence"/>
</dbReference>
<keyword evidence="12" id="KW-1185">Reference proteome</keyword>
<name>A0A1E5R717_HANUV</name>
<evidence type="ECO:0000313" key="11">
    <source>
        <dbReference type="EMBL" id="OEJ82702.1"/>
    </source>
</evidence>
<keyword evidence="9" id="KW-0066">ATP synthesis</keyword>
<feature type="transmembrane region" description="Helical" evidence="10">
    <location>
        <begin position="62"/>
        <end position="82"/>
    </location>
</feature>
<dbReference type="InterPro" id="IPR006808">
    <property type="entry name" value="ATP_synth_F0_gsu_mt"/>
</dbReference>
<dbReference type="OrthoDB" id="437at2759"/>
<dbReference type="GO" id="GO:0015986">
    <property type="term" value="P:proton motive force-driven ATP synthesis"/>
    <property type="evidence" value="ECO:0007669"/>
    <property type="project" value="InterPro"/>
</dbReference>
<evidence type="ECO:0000256" key="1">
    <source>
        <dbReference type="ARBA" id="ARBA00004325"/>
    </source>
</evidence>
<keyword evidence="5" id="KW-0375">Hydrogen ion transport</keyword>